<keyword evidence="4" id="KW-1185">Reference proteome</keyword>
<keyword evidence="1" id="KW-1133">Transmembrane helix</keyword>
<dbReference type="GO" id="GO:0016787">
    <property type="term" value="F:hydrolase activity"/>
    <property type="evidence" value="ECO:0007669"/>
    <property type="project" value="InterPro"/>
</dbReference>
<dbReference type="InterPro" id="IPR029059">
    <property type="entry name" value="AB_hydrolase_5"/>
</dbReference>
<proteinExistence type="predicted"/>
<comment type="caution">
    <text evidence="3">The sequence shown here is derived from an EMBL/GenBank/DDBJ whole genome shotgun (WGS) entry which is preliminary data.</text>
</comment>
<reference evidence="4" key="1">
    <citation type="submission" date="2016-04" db="EMBL/GenBank/DDBJ databases">
        <authorList>
            <person name="Chen S.-C."/>
            <person name="Lai M.-C."/>
        </authorList>
    </citation>
    <scope>NUCLEOTIDE SEQUENCE [LARGE SCALE GENOMIC DNA]</scope>
    <source>
        <strain evidence="4">AB14</strain>
    </source>
</reference>
<gene>
    <name evidence="3" type="ORF">A6E15_06685</name>
</gene>
<evidence type="ECO:0000313" key="4">
    <source>
        <dbReference type="Proteomes" id="UP000189370"/>
    </source>
</evidence>
<dbReference type="InterPro" id="IPR029058">
    <property type="entry name" value="AB_hydrolase_fold"/>
</dbReference>
<accession>A0A1S8AVS2</accession>
<organism evidence="3 4">
    <name type="scientific">Natrinema saccharevitans</name>
    <dbReference type="NCBI Taxonomy" id="301967"/>
    <lineage>
        <taxon>Archaea</taxon>
        <taxon>Methanobacteriati</taxon>
        <taxon>Methanobacteriota</taxon>
        <taxon>Stenosarchaea group</taxon>
        <taxon>Halobacteria</taxon>
        <taxon>Halobacteriales</taxon>
        <taxon>Natrialbaceae</taxon>
        <taxon>Natrinema</taxon>
    </lineage>
</organism>
<protein>
    <recommendedName>
        <fullName evidence="2">Alpha/beta hydrolase fold-5 domain-containing protein</fullName>
    </recommendedName>
</protein>
<dbReference type="OrthoDB" id="265131at2157"/>
<dbReference type="Gene3D" id="3.40.50.1820">
    <property type="entry name" value="alpha/beta hydrolase"/>
    <property type="match status" value="1"/>
</dbReference>
<sequence length="269" mass="28951">MNGPAGNDVREWIAERSRRRVAIHALAVVAVLVILAGMGFYAYFGIFAHHAPEDVREAARADANVSVTEAYGGYVVSDADSDADRLGLVFYPGGRVAPDAYLPTATRIAERADATVVIPKMRTNLAVFSQGRTDAVVDGESQVSRWVVGGHSLGGSMACRYAGNNGDTVDGIVLVGSYCDRPIEETQTVAVLGTRDAVLDRDRFAANRDNLPPDHSISRIEGMNHSQAGWYSGQRGGQPARISTPEAHRRLATEIADWLCRDLDHCADG</sequence>
<dbReference type="Pfam" id="PF12695">
    <property type="entry name" value="Abhydrolase_5"/>
    <property type="match status" value="1"/>
</dbReference>
<evidence type="ECO:0000256" key="1">
    <source>
        <dbReference type="SAM" id="Phobius"/>
    </source>
</evidence>
<dbReference type="SUPFAM" id="SSF53474">
    <property type="entry name" value="alpha/beta-Hydrolases"/>
    <property type="match status" value="1"/>
</dbReference>
<name>A0A1S8AVS2_9EURY</name>
<dbReference type="Proteomes" id="UP000189370">
    <property type="component" value="Unassembled WGS sequence"/>
</dbReference>
<dbReference type="EMBL" id="LWLN01000001">
    <property type="protein sequence ID" value="OLZ40696.1"/>
    <property type="molecule type" value="Genomic_DNA"/>
</dbReference>
<keyword evidence="1" id="KW-0472">Membrane</keyword>
<dbReference type="RefSeq" id="WP_084177343.1">
    <property type="nucleotide sequence ID" value="NZ_LWLN01000001.1"/>
</dbReference>
<feature type="transmembrane region" description="Helical" evidence="1">
    <location>
        <begin position="21"/>
        <end position="44"/>
    </location>
</feature>
<keyword evidence="1" id="KW-0812">Transmembrane</keyword>
<feature type="domain" description="Alpha/beta hydrolase fold-5" evidence="2">
    <location>
        <begin position="87"/>
        <end position="246"/>
    </location>
</feature>
<dbReference type="AlphaFoldDB" id="A0A1S8AVS2"/>
<evidence type="ECO:0000313" key="3">
    <source>
        <dbReference type="EMBL" id="OLZ40696.1"/>
    </source>
</evidence>
<dbReference type="STRING" id="301967.A6E15_06685"/>
<evidence type="ECO:0000259" key="2">
    <source>
        <dbReference type="Pfam" id="PF12695"/>
    </source>
</evidence>